<keyword evidence="1" id="KW-0328">Glycosyltransferase</keyword>
<keyword evidence="1" id="KW-0808">Transferase</keyword>
<organism evidence="1 2">
    <name type="scientific">Melia azedarach</name>
    <name type="common">Chinaberry tree</name>
    <dbReference type="NCBI Taxonomy" id="155640"/>
    <lineage>
        <taxon>Eukaryota</taxon>
        <taxon>Viridiplantae</taxon>
        <taxon>Streptophyta</taxon>
        <taxon>Embryophyta</taxon>
        <taxon>Tracheophyta</taxon>
        <taxon>Spermatophyta</taxon>
        <taxon>Magnoliopsida</taxon>
        <taxon>eudicotyledons</taxon>
        <taxon>Gunneridae</taxon>
        <taxon>Pentapetalae</taxon>
        <taxon>rosids</taxon>
        <taxon>malvids</taxon>
        <taxon>Sapindales</taxon>
        <taxon>Meliaceae</taxon>
        <taxon>Melia</taxon>
    </lineage>
</organism>
<comment type="caution">
    <text evidence="1">The sequence shown here is derived from an EMBL/GenBank/DDBJ whole genome shotgun (WGS) entry which is preliminary data.</text>
</comment>
<reference evidence="1 2" key="1">
    <citation type="journal article" date="2023" name="Science">
        <title>Complex scaffold remodeling in plant triterpene biosynthesis.</title>
        <authorList>
            <person name="De La Pena R."/>
            <person name="Hodgson H."/>
            <person name="Liu J.C."/>
            <person name="Stephenson M.J."/>
            <person name="Martin A.C."/>
            <person name="Owen C."/>
            <person name="Harkess A."/>
            <person name="Leebens-Mack J."/>
            <person name="Jimenez L.E."/>
            <person name="Osbourn A."/>
            <person name="Sattely E.S."/>
        </authorList>
    </citation>
    <scope>NUCLEOTIDE SEQUENCE [LARGE SCALE GENOMIC DNA]</scope>
    <source>
        <strain evidence="2">cv. JPN11</strain>
        <tissue evidence="1">Leaf</tissue>
    </source>
</reference>
<proteinExistence type="predicted"/>
<accession>A0ACC1WYB9</accession>
<name>A0ACC1WYB9_MELAZ</name>
<keyword evidence="2" id="KW-1185">Reference proteome</keyword>
<sequence length="796" mass="88183">MHLQSMAKSTTQMNNFCTPLPSLRLNYRLSSSFVTPNQGQKFFSKGSLSLKRGWKHSMYVNGRPVLKDGNLSINGKDALTGVPDNIVVTPFTNTSAFVGATSSDSCSRHVFKLGVIQDVRLLCLFRFKIWWMIPRMGTSASDIPIETQMLLLEARKGSTSDASVDSTSYILFLPILDGEFRSSLQGNSSNELEFCVESGDPAIVTSESLQAVFVNFGDHPFDLVKESMKILESHFGTFAVRETKQMPGMLDWFGWCTWDAFYQEVNPQGIKDGLKSLSEGGTPAKFLIIDDGWQDVTNEFQKEGEPYVDGSQFGGRLVSIKENNKFRGTANGDQSEASGLKDFVSDIKRNFGLKYVYVWHALLGYWGGLVPNVPGTKMYNPEMKYPVQSPGNLANMRDISMDCMEKYGIGAMDPTKASQFYDDLHKYLVSQDVDGVKVDVQNILETICAGLGGRVSLTRQFQQALEESIAANFQDNSIICCMGQSTDSIYHSKRSAITRASDDYYPKNPTTQTLHIAAVAFNSIFLGEVVVPDWDMFYSRHCAAEFHAAARAVGGCGIYVSDKPGEHDFEILKRLVLTDGSVLRAKHPGRPSRDCLFSDPVMDGKSLLKIWNLNNCTGVIGVFNCQGAGSWPCLENTVQENFDSEISGKVFPRDVEYFEEVSGKLWTGDCAVYSFNTGSLFRLPTDESFGVALKVMQCDVFTVSPIKIYNQTIQFAPIGLMNMYNSGGAVDSVEFIRDRIHVKGRGGGSFGAYSSTKPNSCFINSNNEEFKFSAEDNLLTITIPSITKSWDIALSY</sequence>
<evidence type="ECO:0000313" key="1">
    <source>
        <dbReference type="EMBL" id="KAJ4704146.1"/>
    </source>
</evidence>
<dbReference type="Proteomes" id="UP001164539">
    <property type="component" value="Chromosome 13"/>
</dbReference>
<dbReference type="EMBL" id="CM051406">
    <property type="protein sequence ID" value="KAJ4704146.1"/>
    <property type="molecule type" value="Genomic_DNA"/>
</dbReference>
<protein>
    <submittedName>
        <fullName evidence="1">Galactinol--sucrose galactosyltransferase</fullName>
    </submittedName>
</protein>
<gene>
    <name evidence="1" type="ORF">OWV82_023944</name>
</gene>
<evidence type="ECO:0000313" key="2">
    <source>
        <dbReference type="Proteomes" id="UP001164539"/>
    </source>
</evidence>